<keyword evidence="3" id="KW-0411">Iron-sulfur</keyword>
<sequence length="383" mass="42766">MLYRTMPKNGDQLSALGFGCMRLPMVDGKIDEKRAIAQIREAIDNGVNYVDTAWPYHNGESEPLLGKALRDGYREKVKIATKLPTWMVNSREDMDNFLNAQLEKLGTDHIDYYLIHALSGPSWDKIEALGVKEFLDQAQRDGRIVNPGFSFHGLSEDFNGIVDSYPWVFCQIQYNYLDQEFQAGTKGLEYAASKDLGVVIMEPLRGGNLGLPTAPPAVAEIWDEAQTKRAPVEWALRWVWNHPEVTVVLSGMNIESHVKQNMAIACEAHADSLTAEECALVDRVSTKYRELMQVGCTGCGYCMPCPAAVQIPTCFDLFNKLHMFGGLEGVKHFYKSFAAGTVLQREAGFASQCIECGECLEKCPQQINIPEVLKRVVTELENA</sequence>
<keyword evidence="2" id="KW-0408">Iron</keyword>
<dbReference type="InterPro" id="IPR017896">
    <property type="entry name" value="4Fe4S_Fe-S-bd"/>
</dbReference>
<protein>
    <recommendedName>
        <fullName evidence="4">4Fe-4S ferredoxin-type domain-containing protein</fullName>
    </recommendedName>
</protein>
<evidence type="ECO:0000313" key="5">
    <source>
        <dbReference type="EMBL" id="SHI84013.1"/>
    </source>
</evidence>
<dbReference type="CDD" id="cd19096">
    <property type="entry name" value="AKR_Fe-S_oxidoreductase"/>
    <property type="match status" value="1"/>
</dbReference>
<dbReference type="RefSeq" id="WP_020002275.1">
    <property type="nucleotide sequence ID" value="NZ_CP192219.1"/>
</dbReference>
<keyword evidence="1" id="KW-0479">Metal-binding</keyword>
<dbReference type="SUPFAM" id="SSF51430">
    <property type="entry name" value="NAD(P)-linked oxidoreductase"/>
    <property type="match status" value="1"/>
</dbReference>
<dbReference type="InterPro" id="IPR023210">
    <property type="entry name" value="NADP_OxRdtase_dom"/>
</dbReference>
<evidence type="ECO:0000313" key="6">
    <source>
        <dbReference type="Proteomes" id="UP000184001"/>
    </source>
</evidence>
<reference evidence="5 6" key="1">
    <citation type="submission" date="2016-11" db="EMBL/GenBank/DDBJ databases">
        <authorList>
            <person name="Varghese N."/>
            <person name="Submissions S."/>
        </authorList>
    </citation>
    <scope>NUCLEOTIDE SEQUENCE [LARGE SCALE GENOMIC DNA]</scope>
    <source>
        <strain evidence="5 6">DSM 17919</strain>
    </source>
</reference>
<dbReference type="Gene3D" id="3.20.20.100">
    <property type="entry name" value="NADP-dependent oxidoreductase domain"/>
    <property type="match status" value="1"/>
</dbReference>
<dbReference type="PROSITE" id="PS00198">
    <property type="entry name" value="4FE4S_FER_1"/>
    <property type="match status" value="1"/>
</dbReference>
<comment type="caution">
    <text evidence="5">The sequence shown here is derived from an EMBL/GenBank/DDBJ whole genome shotgun (WGS) entry which is preliminary data.</text>
</comment>
<dbReference type="InterPro" id="IPR036812">
    <property type="entry name" value="NAD(P)_OxRdtase_dom_sf"/>
</dbReference>
<dbReference type="InterPro" id="IPR053135">
    <property type="entry name" value="AKR2_Oxidoreductase"/>
</dbReference>
<dbReference type="Proteomes" id="UP000184001">
    <property type="component" value="Unassembled WGS sequence"/>
</dbReference>
<dbReference type="GO" id="GO:0051536">
    <property type="term" value="F:iron-sulfur cluster binding"/>
    <property type="evidence" value="ECO:0007669"/>
    <property type="project" value="UniProtKB-KW"/>
</dbReference>
<evidence type="ECO:0000259" key="4">
    <source>
        <dbReference type="PROSITE" id="PS51379"/>
    </source>
</evidence>
<dbReference type="EMBL" id="FQZR01000002">
    <property type="protein sequence ID" value="SHI84013.1"/>
    <property type="molecule type" value="Genomic_DNA"/>
</dbReference>
<dbReference type="InterPro" id="IPR017900">
    <property type="entry name" value="4Fe4S_Fe_S_CS"/>
</dbReference>
<evidence type="ECO:0000256" key="1">
    <source>
        <dbReference type="ARBA" id="ARBA00022723"/>
    </source>
</evidence>
<dbReference type="Pfam" id="PF00248">
    <property type="entry name" value="Aldo_ket_red"/>
    <property type="match status" value="1"/>
</dbReference>
<name>A0A8G2F7D3_9BACT</name>
<dbReference type="PROSITE" id="PS51379">
    <property type="entry name" value="4FE4S_FER_2"/>
    <property type="match status" value="1"/>
</dbReference>
<dbReference type="PANTHER" id="PTHR43312">
    <property type="entry name" value="D-THREO-ALDOSE 1-DEHYDROGENASE"/>
    <property type="match status" value="1"/>
</dbReference>
<feature type="domain" description="4Fe-4S ferredoxin-type" evidence="4">
    <location>
        <begin position="344"/>
        <end position="372"/>
    </location>
</feature>
<proteinExistence type="predicted"/>
<organism evidence="5 6">
    <name type="scientific">Halodesulfovibrio aestuarii</name>
    <dbReference type="NCBI Taxonomy" id="126333"/>
    <lineage>
        <taxon>Bacteria</taxon>
        <taxon>Pseudomonadati</taxon>
        <taxon>Thermodesulfobacteriota</taxon>
        <taxon>Desulfovibrionia</taxon>
        <taxon>Desulfovibrionales</taxon>
        <taxon>Desulfovibrionaceae</taxon>
        <taxon>Halodesulfovibrio</taxon>
    </lineage>
</organism>
<dbReference type="GO" id="GO:0046872">
    <property type="term" value="F:metal ion binding"/>
    <property type="evidence" value="ECO:0007669"/>
    <property type="project" value="UniProtKB-KW"/>
</dbReference>
<evidence type="ECO:0000256" key="3">
    <source>
        <dbReference type="ARBA" id="ARBA00023014"/>
    </source>
</evidence>
<accession>A0A8G2F7D3</accession>
<dbReference type="PANTHER" id="PTHR43312:SF2">
    <property type="entry name" value="OXIDOREDUCTASE"/>
    <property type="match status" value="1"/>
</dbReference>
<dbReference type="AlphaFoldDB" id="A0A8G2F7D3"/>
<evidence type="ECO:0000256" key="2">
    <source>
        <dbReference type="ARBA" id="ARBA00023004"/>
    </source>
</evidence>
<dbReference type="Pfam" id="PF13187">
    <property type="entry name" value="Fer4_9"/>
    <property type="match status" value="1"/>
</dbReference>
<gene>
    <name evidence="5" type="ORF">SAMN05660830_01159</name>
</gene>